<evidence type="ECO:0000313" key="3">
    <source>
        <dbReference type="RefSeq" id="XP_026662333.2"/>
    </source>
</evidence>
<gene>
    <name evidence="3" type="primary">LOC103711962</name>
</gene>
<sequence>MAGVVPKSLQIPNPFLPCNLNSSPLTTRRRKPLPLAPHAFANDPKPEKVSSSTTPAEPRASATADPTFENRLARVRLKYRSGTGKKPEQRRSRKSGGGKKKVMLPPVLKEVVVATGMAVEVVFGPLQNAT</sequence>
<reference evidence="3" key="1">
    <citation type="submission" date="2025-08" db="UniProtKB">
        <authorList>
            <consortium name="RefSeq"/>
        </authorList>
    </citation>
    <scope>IDENTIFICATION</scope>
    <source>
        <tissue evidence="3">Young leaves</tissue>
    </source>
</reference>
<dbReference type="RefSeq" id="XP_026662333.2">
    <property type="nucleotide sequence ID" value="XM_026806532.2"/>
</dbReference>
<dbReference type="GeneID" id="103711962"/>
<evidence type="ECO:0000313" key="2">
    <source>
        <dbReference type="Proteomes" id="UP000228380"/>
    </source>
</evidence>
<feature type="compositionally biased region" description="Basic residues" evidence="1">
    <location>
        <begin position="91"/>
        <end position="102"/>
    </location>
</feature>
<dbReference type="KEGG" id="pda:103711962"/>
<proteinExistence type="predicted"/>
<dbReference type="AlphaFoldDB" id="A0A8B8J767"/>
<dbReference type="OrthoDB" id="1934145at2759"/>
<organism evidence="2 3">
    <name type="scientific">Phoenix dactylifera</name>
    <name type="common">Date palm</name>
    <dbReference type="NCBI Taxonomy" id="42345"/>
    <lineage>
        <taxon>Eukaryota</taxon>
        <taxon>Viridiplantae</taxon>
        <taxon>Streptophyta</taxon>
        <taxon>Embryophyta</taxon>
        <taxon>Tracheophyta</taxon>
        <taxon>Spermatophyta</taxon>
        <taxon>Magnoliopsida</taxon>
        <taxon>Liliopsida</taxon>
        <taxon>Arecaceae</taxon>
        <taxon>Coryphoideae</taxon>
        <taxon>Phoeniceae</taxon>
        <taxon>Phoenix</taxon>
    </lineage>
</organism>
<dbReference type="Proteomes" id="UP000228380">
    <property type="component" value="Unplaced"/>
</dbReference>
<protein>
    <submittedName>
        <fullName evidence="3">Uncharacterized protein LOC103711962</fullName>
    </submittedName>
</protein>
<name>A0A8B8J767_PHODC</name>
<accession>A0A8B8J767</accession>
<evidence type="ECO:0000256" key="1">
    <source>
        <dbReference type="SAM" id="MobiDB-lite"/>
    </source>
</evidence>
<feature type="region of interest" description="Disordered" evidence="1">
    <location>
        <begin position="1"/>
        <end position="102"/>
    </location>
</feature>
<keyword evidence="2" id="KW-1185">Reference proteome</keyword>